<organism evidence="13 14">
    <name type="scientific">Ophiocordyceps sinensis</name>
    <dbReference type="NCBI Taxonomy" id="72228"/>
    <lineage>
        <taxon>Eukaryota</taxon>
        <taxon>Fungi</taxon>
        <taxon>Dikarya</taxon>
        <taxon>Ascomycota</taxon>
        <taxon>Pezizomycotina</taxon>
        <taxon>Sordariomycetes</taxon>
        <taxon>Hypocreomycetidae</taxon>
        <taxon>Hypocreales</taxon>
        <taxon>Ophiocordycipitaceae</taxon>
        <taxon>Ophiocordyceps</taxon>
    </lineage>
</organism>
<dbReference type="EMBL" id="JAAVMX010000007">
    <property type="protein sequence ID" value="KAF4506164.1"/>
    <property type="molecule type" value="Genomic_DNA"/>
</dbReference>
<dbReference type="GO" id="GO:0051537">
    <property type="term" value="F:2 iron, 2 sulfur cluster binding"/>
    <property type="evidence" value="ECO:0007669"/>
    <property type="project" value="UniProtKB-UniRule"/>
</dbReference>
<dbReference type="GO" id="GO:0016226">
    <property type="term" value="P:iron-sulfur cluster assembly"/>
    <property type="evidence" value="ECO:0007669"/>
    <property type="project" value="UniProtKB-UniRule"/>
</dbReference>
<feature type="short sequence motif" description="Cx2C motif 2" evidence="10">
    <location>
        <begin position="263"/>
        <end position="266"/>
    </location>
</feature>
<feature type="domain" description="Anamorsin C-terminal" evidence="11">
    <location>
        <begin position="189"/>
        <end position="282"/>
    </location>
</feature>
<sequence>MAYFSPAPMPTPGRNLLLAPPSVAAREDKLRGIFASFHHQSTDLQMLDRLSAGLVALPPATYDLVLVLTDNDGARRDEALQLLNRHVYGLIVPSMRVGAKLHFQDGRLGSAGDAREAILAGLVDCHGVFEKRDDENAAVPLRLGKKKKDTPPNGAPKFDFAKLDADDDDDLIDENDLLSGEDLKRRPVIPTNCEPTKRRRPCKDCTCGLAAKFEAEDRDRRAKANQGLEAFKLSVDDLNELDFTVEGKTGSCNNCALGDAFRCSTCPYIGLPAFKPGEEVRILDDMVLL</sequence>
<evidence type="ECO:0000259" key="12">
    <source>
        <dbReference type="Pfam" id="PF16803"/>
    </source>
</evidence>
<evidence type="ECO:0000256" key="3">
    <source>
        <dbReference type="ARBA" id="ARBA00022485"/>
    </source>
</evidence>
<dbReference type="OrthoDB" id="311633at2759"/>
<dbReference type="Proteomes" id="UP000557566">
    <property type="component" value="Unassembled WGS sequence"/>
</dbReference>
<evidence type="ECO:0000313" key="13">
    <source>
        <dbReference type="EMBL" id="KAF4506164.1"/>
    </source>
</evidence>
<protein>
    <recommendedName>
        <fullName evidence="15">Fe-S cluster assembly protein DRE2</fullName>
    </recommendedName>
</protein>
<evidence type="ECO:0000256" key="10">
    <source>
        <dbReference type="HAMAP-Rule" id="MF_03115"/>
    </source>
</evidence>
<reference evidence="13 14" key="1">
    <citation type="journal article" date="2020" name="Genome Biol. Evol.">
        <title>A new high-quality draft genome assembly of the Chinese cordyceps Ophiocordyceps sinensis.</title>
        <authorList>
            <person name="Shu R."/>
            <person name="Zhang J."/>
            <person name="Meng Q."/>
            <person name="Zhang H."/>
            <person name="Zhou G."/>
            <person name="Li M."/>
            <person name="Wu P."/>
            <person name="Zhao Y."/>
            <person name="Chen C."/>
            <person name="Qin Q."/>
        </authorList>
    </citation>
    <scope>NUCLEOTIDE SEQUENCE [LARGE SCALE GENOMIC DNA]</scope>
    <source>
        <strain evidence="13 14">IOZ07</strain>
    </source>
</reference>
<keyword evidence="8 10" id="KW-0411">Iron-sulfur</keyword>
<feature type="binding site" evidence="10">
    <location>
        <position position="202"/>
    </location>
    <ligand>
        <name>[2Fe-2S] cluster</name>
        <dbReference type="ChEBI" id="CHEBI:190135"/>
    </ligand>
</feature>
<evidence type="ECO:0000256" key="5">
    <source>
        <dbReference type="ARBA" id="ARBA00022714"/>
    </source>
</evidence>
<feature type="region of interest" description="Fe-S binding site B" evidence="10">
    <location>
        <begin position="252"/>
        <end position="266"/>
    </location>
</feature>
<dbReference type="InterPro" id="IPR046408">
    <property type="entry name" value="CIAPIN1"/>
</dbReference>
<dbReference type="GO" id="GO:0005758">
    <property type="term" value="C:mitochondrial intermembrane space"/>
    <property type="evidence" value="ECO:0007669"/>
    <property type="project" value="UniProtKB-SubCell"/>
</dbReference>
<evidence type="ECO:0000256" key="8">
    <source>
        <dbReference type="ARBA" id="ARBA00023014"/>
    </source>
</evidence>
<evidence type="ECO:0000256" key="1">
    <source>
        <dbReference type="ARBA" id="ARBA00001966"/>
    </source>
</evidence>
<evidence type="ECO:0000256" key="2">
    <source>
        <dbReference type="ARBA" id="ARBA00008169"/>
    </source>
</evidence>
<comment type="caution">
    <text evidence="13">The sequence shown here is derived from an EMBL/GenBank/DDBJ whole genome shotgun (WGS) entry which is preliminary data.</text>
</comment>
<dbReference type="GO" id="GO:0046872">
    <property type="term" value="F:metal ion binding"/>
    <property type="evidence" value="ECO:0007669"/>
    <property type="project" value="UniProtKB-KW"/>
</dbReference>
<comment type="cofactor">
    <cofactor evidence="1 10">
        <name>[4Fe-4S] cluster</name>
        <dbReference type="ChEBI" id="CHEBI:49883"/>
    </cofactor>
</comment>
<keyword evidence="9 10" id="KW-0496">Mitochondrion</keyword>
<dbReference type="AlphaFoldDB" id="A0A8H4LV47"/>
<dbReference type="Pfam" id="PF05093">
    <property type="entry name" value="CIAPIN1"/>
    <property type="match status" value="1"/>
</dbReference>
<keyword evidence="4 10" id="KW-0963">Cytoplasm</keyword>
<accession>A0A8H4LV47</accession>
<evidence type="ECO:0000256" key="6">
    <source>
        <dbReference type="ARBA" id="ARBA00022723"/>
    </source>
</evidence>
<gene>
    <name evidence="13" type="ORF">G6O67_006276</name>
</gene>
<feature type="short sequence motif" description="Cx2C motif 1" evidence="10">
    <location>
        <begin position="252"/>
        <end position="255"/>
    </location>
</feature>
<keyword evidence="5 10" id="KW-0001">2Fe-2S</keyword>
<feature type="binding site" evidence="10">
    <location>
        <position position="193"/>
    </location>
    <ligand>
        <name>[2Fe-2S] cluster</name>
        <dbReference type="ChEBI" id="CHEBI:190135"/>
    </ligand>
</feature>
<dbReference type="InterPro" id="IPR031838">
    <property type="entry name" value="Dre2_N"/>
</dbReference>
<feature type="binding site" evidence="10">
    <location>
        <position position="205"/>
    </location>
    <ligand>
        <name>[2Fe-2S] cluster</name>
        <dbReference type="ChEBI" id="CHEBI:190135"/>
    </ligand>
</feature>
<dbReference type="InterPro" id="IPR007785">
    <property type="entry name" value="Anamorsin"/>
</dbReference>
<evidence type="ECO:0000256" key="7">
    <source>
        <dbReference type="ARBA" id="ARBA00023004"/>
    </source>
</evidence>
<keyword evidence="3 10" id="KW-0004">4Fe-4S</keyword>
<feature type="binding site" evidence="10">
    <location>
        <position position="252"/>
    </location>
    <ligand>
        <name>[4Fe-4S] cluster</name>
        <dbReference type="ChEBI" id="CHEBI:49883"/>
    </ligand>
</feature>
<comment type="similarity">
    <text evidence="2 10">Belongs to the anamorsin family.</text>
</comment>
<evidence type="ECO:0000313" key="14">
    <source>
        <dbReference type="Proteomes" id="UP000557566"/>
    </source>
</evidence>
<comment type="caution">
    <text evidence="10">Lacks conserved residue(s) required for the propagation of feature annotation.</text>
</comment>
<evidence type="ECO:0000256" key="4">
    <source>
        <dbReference type="ARBA" id="ARBA00022490"/>
    </source>
</evidence>
<comment type="subcellular location">
    <subcellularLocation>
        <location evidence="10">Cytoplasm</location>
    </subcellularLocation>
    <subcellularLocation>
        <location evidence="10">Mitochondrion intermembrane space</location>
    </subcellularLocation>
</comment>
<feature type="binding site" evidence="10">
    <location>
        <position position="266"/>
    </location>
    <ligand>
        <name>[4Fe-4S] cluster</name>
        <dbReference type="ChEBI" id="CHEBI:49883"/>
    </ligand>
</feature>
<proteinExistence type="inferred from homology"/>
<comment type="domain">
    <text evidence="10">The twin Cx2C motifs are involved in the recognition by the mitochondrial MIA40-ERV1 disulfide relay system. The formation of 2 disulfide bonds in the Cx2C motifs through dithiol/disulfide exchange reactions effectively traps the protein in the mitochondrial intermembrane space.</text>
</comment>
<name>A0A8H4LV47_9HYPO</name>
<dbReference type="GO" id="GO:0051539">
    <property type="term" value="F:4 iron, 4 sulfur cluster binding"/>
    <property type="evidence" value="ECO:0007669"/>
    <property type="project" value="UniProtKB-KW"/>
</dbReference>
<dbReference type="Pfam" id="PF16803">
    <property type="entry name" value="DRE2_N"/>
    <property type="match status" value="1"/>
</dbReference>
<dbReference type="GO" id="GO:0009055">
    <property type="term" value="F:electron transfer activity"/>
    <property type="evidence" value="ECO:0007669"/>
    <property type="project" value="UniProtKB-UniRule"/>
</dbReference>
<keyword evidence="7 10" id="KW-0408">Iron</keyword>
<dbReference type="HAMAP" id="MF_03115">
    <property type="entry name" value="Anamorsin"/>
    <property type="match status" value="1"/>
</dbReference>
<feature type="binding site" evidence="10">
    <location>
        <position position="207"/>
    </location>
    <ligand>
        <name>[2Fe-2S] cluster</name>
        <dbReference type="ChEBI" id="CHEBI:190135"/>
    </ligand>
</feature>
<keyword evidence="14" id="KW-1185">Reference proteome</keyword>
<comment type="domain">
    <text evidence="10">The N-terminal domain has structural similarity with S-adenosyl-L-methionine-dependent methyltransferases, but does not bind S-adenosyl-L-methionine. It is required for correct assembly of the 2 Fe-S clusters.</text>
</comment>
<feature type="binding site" evidence="10">
    <location>
        <position position="255"/>
    </location>
    <ligand>
        <name>[4Fe-4S] cluster</name>
        <dbReference type="ChEBI" id="CHEBI:49883"/>
    </ligand>
</feature>
<feature type="binding site" evidence="10">
    <location>
        <position position="263"/>
    </location>
    <ligand>
        <name>[4Fe-4S] cluster</name>
        <dbReference type="ChEBI" id="CHEBI:49883"/>
    </ligand>
</feature>
<evidence type="ECO:0000259" key="11">
    <source>
        <dbReference type="Pfam" id="PF05093"/>
    </source>
</evidence>
<dbReference type="PANTHER" id="PTHR13273:SF14">
    <property type="entry name" value="ANAMORSIN"/>
    <property type="match status" value="1"/>
</dbReference>
<evidence type="ECO:0000256" key="9">
    <source>
        <dbReference type="ARBA" id="ARBA00023128"/>
    </source>
</evidence>
<comment type="domain">
    <text evidence="10">The C-terminal domain binds 2 Fe-S clusters but is otherwise mostly in an intrinsically disordered conformation.</text>
</comment>
<comment type="cofactor">
    <cofactor evidence="10">
        <name>[2Fe-2S] cluster</name>
        <dbReference type="ChEBI" id="CHEBI:190135"/>
    </cofactor>
</comment>
<keyword evidence="6 10" id="KW-0479">Metal-binding</keyword>
<evidence type="ECO:0008006" key="15">
    <source>
        <dbReference type="Google" id="ProtNLM"/>
    </source>
</evidence>
<feature type="domain" description="Fe-S cluster assembly protein Dre2 N-terminal" evidence="12">
    <location>
        <begin position="14"/>
        <end position="142"/>
    </location>
</feature>
<dbReference type="PANTHER" id="PTHR13273">
    <property type="entry name" value="ANAMORSIN"/>
    <property type="match status" value="1"/>
</dbReference>